<keyword evidence="2" id="KW-1185">Reference proteome</keyword>
<comment type="caution">
    <text evidence="1">The sequence shown here is derived from an EMBL/GenBank/DDBJ whole genome shotgun (WGS) entry which is preliminary data.</text>
</comment>
<gene>
    <name evidence="1" type="ORF">V6N11_045676</name>
</gene>
<dbReference type="EMBL" id="JBBPBN010000047">
    <property type="protein sequence ID" value="KAK8994596.1"/>
    <property type="molecule type" value="Genomic_DNA"/>
</dbReference>
<proteinExistence type="predicted"/>
<accession>A0ABR2Q1N8</accession>
<organism evidence="1 2">
    <name type="scientific">Hibiscus sabdariffa</name>
    <name type="common">roselle</name>
    <dbReference type="NCBI Taxonomy" id="183260"/>
    <lineage>
        <taxon>Eukaryota</taxon>
        <taxon>Viridiplantae</taxon>
        <taxon>Streptophyta</taxon>
        <taxon>Embryophyta</taxon>
        <taxon>Tracheophyta</taxon>
        <taxon>Spermatophyta</taxon>
        <taxon>Magnoliopsida</taxon>
        <taxon>eudicotyledons</taxon>
        <taxon>Gunneridae</taxon>
        <taxon>Pentapetalae</taxon>
        <taxon>rosids</taxon>
        <taxon>malvids</taxon>
        <taxon>Malvales</taxon>
        <taxon>Malvaceae</taxon>
        <taxon>Malvoideae</taxon>
        <taxon>Hibiscus</taxon>
    </lineage>
</organism>
<sequence>MPFTWLSLFYHQELSSAQFPQKLCRFEKLGELDPMELEKRMLERERDDESFSSQSEMNIGDYNLKSVPDCMKRLVSHLMAEEETGSDASTNKRRRKGYAKGWMHGKMWSRTPLI</sequence>
<name>A0ABR2Q1N8_9ROSI</name>
<reference evidence="1 2" key="1">
    <citation type="journal article" date="2024" name="G3 (Bethesda)">
        <title>Genome assembly of Hibiscus sabdariffa L. provides insights into metabolisms of medicinal natural products.</title>
        <authorList>
            <person name="Kim T."/>
        </authorList>
    </citation>
    <scope>NUCLEOTIDE SEQUENCE [LARGE SCALE GENOMIC DNA]</scope>
    <source>
        <strain evidence="1">TK-2024</strain>
        <tissue evidence="1">Old leaves</tissue>
    </source>
</reference>
<dbReference type="PANTHER" id="PTHR33623:SF5">
    <property type="entry name" value="HISTONE-LYSINE N-METHYLTRANSFERASE SETD1B-LIKE PROTEIN"/>
    <property type="match status" value="1"/>
</dbReference>
<protein>
    <submittedName>
        <fullName evidence="1">Uncharacterized protein</fullName>
    </submittedName>
</protein>
<evidence type="ECO:0000313" key="1">
    <source>
        <dbReference type="EMBL" id="KAK8994596.1"/>
    </source>
</evidence>
<dbReference type="Proteomes" id="UP001396334">
    <property type="component" value="Unassembled WGS sequence"/>
</dbReference>
<evidence type="ECO:0000313" key="2">
    <source>
        <dbReference type="Proteomes" id="UP001396334"/>
    </source>
</evidence>
<dbReference type="PANTHER" id="PTHR33623">
    <property type="entry name" value="OS04G0572500 PROTEIN"/>
    <property type="match status" value="1"/>
</dbReference>